<comment type="caution">
    <text evidence="2">The sequence shown here is derived from an EMBL/GenBank/DDBJ whole genome shotgun (WGS) entry which is preliminary data.</text>
</comment>
<dbReference type="Proteomes" id="UP000240009">
    <property type="component" value="Unassembled WGS sequence"/>
</dbReference>
<evidence type="ECO:0000313" key="2">
    <source>
        <dbReference type="EMBL" id="PQO41218.1"/>
    </source>
</evidence>
<name>A0A2S8G9T6_9BACT</name>
<dbReference type="AlphaFoldDB" id="A0A2S8G9T6"/>
<accession>A0A2S8G9T6</accession>
<organism evidence="2 3">
    <name type="scientific">Blastopirellula marina</name>
    <dbReference type="NCBI Taxonomy" id="124"/>
    <lineage>
        <taxon>Bacteria</taxon>
        <taxon>Pseudomonadati</taxon>
        <taxon>Planctomycetota</taxon>
        <taxon>Planctomycetia</taxon>
        <taxon>Pirellulales</taxon>
        <taxon>Pirellulaceae</taxon>
        <taxon>Blastopirellula</taxon>
    </lineage>
</organism>
<proteinExistence type="predicted"/>
<gene>
    <name evidence="2" type="ORF">C5Y96_00440</name>
</gene>
<dbReference type="EMBL" id="PUIA01000003">
    <property type="protein sequence ID" value="PQO41218.1"/>
    <property type="molecule type" value="Genomic_DNA"/>
</dbReference>
<keyword evidence="1" id="KW-1133">Transmembrane helix</keyword>
<protein>
    <submittedName>
        <fullName evidence="2">Uncharacterized protein</fullName>
    </submittedName>
</protein>
<keyword evidence="1" id="KW-0812">Transmembrane</keyword>
<reference evidence="2 3" key="1">
    <citation type="submission" date="2018-02" db="EMBL/GenBank/DDBJ databases">
        <title>Comparative genomes isolates from brazilian mangrove.</title>
        <authorList>
            <person name="Araujo J.E."/>
            <person name="Taketani R.G."/>
            <person name="Silva M.C.P."/>
            <person name="Loureco M.V."/>
            <person name="Andreote F.D."/>
        </authorList>
    </citation>
    <scope>NUCLEOTIDE SEQUENCE [LARGE SCALE GENOMIC DNA]</scope>
    <source>
        <strain evidence="2 3">HEX-2 MGV</strain>
    </source>
</reference>
<sequence>MAYIEVGEEKIDPATEADLERLFEKKSILGVAVFQDAKHAVQETVTGGSALVLYLDLKKPAAQQPAGRVDRAAAIKILKTYLNDGSLDPDFTWNVADLPIVTTGSGCGSTAAMLAIAFSMLVALFAFAAW</sequence>
<evidence type="ECO:0000313" key="3">
    <source>
        <dbReference type="Proteomes" id="UP000240009"/>
    </source>
</evidence>
<evidence type="ECO:0000256" key="1">
    <source>
        <dbReference type="SAM" id="Phobius"/>
    </source>
</evidence>
<keyword evidence="1" id="KW-0472">Membrane</keyword>
<feature type="transmembrane region" description="Helical" evidence="1">
    <location>
        <begin position="111"/>
        <end position="129"/>
    </location>
</feature>